<feature type="compositionally biased region" description="Gly residues" evidence="1">
    <location>
        <begin position="52"/>
        <end position="61"/>
    </location>
</feature>
<name>A0A8J4TVG9_CLAMG</name>
<reference evidence="2" key="1">
    <citation type="submission" date="2020-07" db="EMBL/GenBank/DDBJ databases">
        <title>Clarias magur genome sequencing, assembly and annotation.</title>
        <authorList>
            <person name="Kushwaha B."/>
            <person name="Kumar R."/>
            <person name="Das P."/>
            <person name="Joshi C.G."/>
            <person name="Kumar D."/>
            <person name="Nagpure N.S."/>
            <person name="Pandey M."/>
            <person name="Agarwal S."/>
            <person name="Srivastava S."/>
            <person name="Singh M."/>
            <person name="Sahoo L."/>
            <person name="Jayasankar P."/>
            <person name="Meher P.K."/>
            <person name="Koringa P.G."/>
            <person name="Iquebal M.A."/>
            <person name="Das S.P."/>
            <person name="Bit A."/>
            <person name="Patnaik S."/>
            <person name="Patel N."/>
            <person name="Shah T.M."/>
            <person name="Hinsu A."/>
            <person name="Jena J.K."/>
        </authorList>
    </citation>
    <scope>NUCLEOTIDE SEQUENCE</scope>
    <source>
        <strain evidence="2">CIFAMagur01</strain>
        <tissue evidence="2">Testis</tissue>
    </source>
</reference>
<evidence type="ECO:0000313" key="2">
    <source>
        <dbReference type="EMBL" id="KAF5879850.1"/>
    </source>
</evidence>
<evidence type="ECO:0000313" key="3">
    <source>
        <dbReference type="Proteomes" id="UP000727407"/>
    </source>
</evidence>
<sequence>MGRGGGESGAKPEASLHLGGRGPPRGGGLRKKPPAADRSPIDGNSDPQTGVAPGGTRGRNV</sequence>
<keyword evidence="3" id="KW-1185">Reference proteome</keyword>
<proteinExistence type="predicted"/>
<dbReference type="AlphaFoldDB" id="A0A8J4TVG9"/>
<accession>A0A8J4TVG9</accession>
<feature type="region of interest" description="Disordered" evidence="1">
    <location>
        <begin position="1"/>
        <end position="61"/>
    </location>
</feature>
<comment type="caution">
    <text evidence="2">The sequence shown here is derived from an EMBL/GenBank/DDBJ whole genome shotgun (WGS) entry which is preliminary data.</text>
</comment>
<evidence type="ECO:0000256" key="1">
    <source>
        <dbReference type="SAM" id="MobiDB-lite"/>
    </source>
</evidence>
<dbReference type="EMBL" id="QNUK01002494">
    <property type="protein sequence ID" value="KAF5879850.1"/>
    <property type="molecule type" value="Genomic_DNA"/>
</dbReference>
<organism evidence="2 3">
    <name type="scientific">Clarias magur</name>
    <name type="common">Asian catfish</name>
    <name type="synonym">Macropteronotus magur</name>
    <dbReference type="NCBI Taxonomy" id="1594786"/>
    <lineage>
        <taxon>Eukaryota</taxon>
        <taxon>Metazoa</taxon>
        <taxon>Chordata</taxon>
        <taxon>Craniata</taxon>
        <taxon>Vertebrata</taxon>
        <taxon>Euteleostomi</taxon>
        <taxon>Actinopterygii</taxon>
        <taxon>Neopterygii</taxon>
        <taxon>Teleostei</taxon>
        <taxon>Ostariophysi</taxon>
        <taxon>Siluriformes</taxon>
        <taxon>Clariidae</taxon>
        <taxon>Clarias</taxon>
    </lineage>
</organism>
<dbReference type="Proteomes" id="UP000727407">
    <property type="component" value="Unassembled WGS sequence"/>
</dbReference>
<feature type="non-terminal residue" evidence="2">
    <location>
        <position position="61"/>
    </location>
</feature>
<protein>
    <submittedName>
        <fullName evidence="2">Paladin</fullName>
    </submittedName>
</protein>
<gene>
    <name evidence="2" type="primary">Dpp6</name>
    <name evidence="2" type="ORF">DAT39_023648</name>
</gene>